<reference evidence="2 3" key="1">
    <citation type="submission" date="2018-03" db="EMBL/GenBank/DDBJ databases">
        <title>Complete genome sequence of Thauera aromatica, a model organism for studying aromatic compound degradation under denitrifying conditions.</title>
        <authorList>
            <person name="Lo H.-Y."/>
            <person name="Goris T."/>
            <person name="Boll M."/>
            <person name="Mueller J.A."/>
        </authorList>
    </citation>
    <scope>NUCLEOTIDE SEQUENCE [LARGE SCALE GENOMIC DNA]</scope>
    <source>
        <strain evidence="2 3">K172</strain>
    </source>
</reference>
<feature type="coiled-coil region" evidence="1">
    <location>
        <begin position="80"/>
        <end position="149"/>
    </location>
</feature>
<keyword evidence="3" id="KW-1185">Reference proteome</keyword>
<evidence type="ECO:0000313" key="3">
    <source>
        <dbReference type="Proteomes" id="UP000241885"/>
    </source>
</evidence>
<evidence type="ECO:0000256" key="1">
    <source>
        <dbReference type="SAM" id="Coils"/>
    </source>
</evidence>
<keyword evidence="1" id="KW-0175">Coiled coil</keyword>
<dbReference type="EMBL" id="CP028339">
    <property type="protein sequence ID" value="AVR89870.1"/>
    <property type="molecule type" value="Genomic_DNA"/>
</dbReference>
<gene>
    <name evidence="2" type="ORF">Tharo_2989</name>
</gene>
<dbReference type="RefSeq" id="WP_107221921.1">
    <property type="nucleotide sequence ID" value="NZ_CP028339.1"/>
</dbReference>
<dbReference type="KEGG" id="tak:Tharo_2989"/>
<dbReference type="AlphaFoldDB" id="A0A2R4BRF8"/>
<organism evidence="2 3">
    <name type="scientific">Thauera aromatica K172</name>
    <dbReference type="NCBI Taxonomy" id="44139"/>
    <lineage>
        <taxon>Bacteria</taxon>
        <taxon>Pseudomonadati</taxon>
        <taxon>Pseudomonadota</taxon>
        <taxon>Betaproteobacteria</taxon>
        <taxon>Rhodocyclales</taxon>
        <taxon>Zoogloeaceae</taxon>
        <taxon>Thauera</taxon>
    </lineage>
</organism>
<proteinExistence type="predicted"/>
<sequence>MGSLRVESFPLRPGAGLLLVAVLLGGEAAAQPPATRSIYCCDVGGQPICGDILPAACYGRAYRELSPSGVVRRTVPAPLTADELSRRAELERQRRAEEAERQRQQRLDQALLETYRSLDDLERRRDRELRDVERTLEALREREAALVERQRALIQDATRTDKSDVAASLERDIRTLDSEIVAQRGVLEAKTRERAAVLERFAEDRRRYLELTAEDGGMPSSR</sequence>
<evidence type="ECO:0008006" key="4">
    <source>
        <dbReference type="Google" id="ProtNLM"/>
    </source>
</evidence>
<dbReference type="OrthoDB" id="5298412at2"/>
<protein>
    <recommendedName>
        <fullName evidence="4">DUF4124 domain-containing protein</fullName>
    </recommendedName>
</protein>
<accession>A0A2R4BRF8</accession>
<dbReference type="Proteomes" id="UP000241885">
    <property type="component" value="Chromosome"/>
</dbReference>
<evidence type="ECO:0000313" key="2">
    <source>
        <dbReference type="EMBL" id="AVR89870.1"/>
    </source>
</evidence>
<name>A0A2R4BRF8_THAAR</name>